<evidence type="ECO:0000256" key="3">
    <source>
        <dbReference type="ARBA" id="ARBA00006743"/>
    </source>
</evidence>
<name>A0ABW2Q4V9_9MICO</name>
<dbReference type="Proteomes" id="UP001596455">
    <property type="component" value="Unassembled WGS sequence"/>
</dbReference>
<dbReference type="EMBL" id="JBHTCQ010000001">
    <property type="protein sequence ID" value="MFC7404538.1"/>
    <property type="molecule type" value="Genomic_DNA"/>
</dbReference>
<keyword evidence="5 8" id="KW-0274">FAD</keyword>
<accession>A0ABW2Q4V9</accession>
<dbReference type="GO" id="GO:0004489">
    <property type="term" value="F:methylenetetrahydrofolate reductase [NAD(P)H] activity"/>
    <property type="evidence" value="ECO:0007669"/>
    <property type="project" value="UniProtKB-EC"/>
</dbReference>
<gene>
    <name evidence="9" type="ORF">ACFQQL_05415</name>
</gene>
<evidence type="ECO:0000256" key="8">
    <source>
        <dbReference type="RuleBase" id="RU003862"/>
    </source>
</evidence>
<evidence type="ECO:0000313" key="10">
    <source>
        <dbReference type="Proteomes" id="UP001596455"/>
    </source>
</evidence>
<dbReference type="InterPro" id="IPR003171">
    <property type="entry name" value="Mehydrof_redctse-like"/>
</dbReference>
<comment type="pathway">
    <text evidence="2 8">One-carbon metabolism; tetrahydrofolate interconversion.</text>
</comment>
<comment type="catalytic activity">
    <reaction evidence="7">
        <text>(6S)-5-methyl-5,6,7,8-tetrahydrofolate + NAD(+) = (6R)-5,10-methylene-5,6,7,8-tetrahydrofolate + NADH + H(+)</text>
        <dbReference type="Rhea" id="RHEA:19821"/>
        <dbReference type="ChEBI" id="CHEBI:15378"/>
        <dbReference type="ChEBI" id="CHEBI:15636"/>
        <dbReference type="ChEBI" id="CHEBI:18608"/>
        <dbReference type="ChEBI" id="CHEBI:57540"/>
        <dbReference type="ChEBI" id="CHEBI:57945"/>
        <dbReference type="EC" id="1.5.1.54"/>
    </reaction>
    <physiologicalReaction direction="right-to-left" evidence="7">
        <dbReference type="Rhea" id="RHEA:19823"/>
    </physiologicalReaction>
</comment>
<evidence type="ECO:0000256" key="1">
    <source>
        <dbReference type="ARBA" id="ARBA00001974"/>
    </source>
</evidence>
<dbReference type="Pfam" id="PF02219">
    <property type="entry name" value="MTHFR"/>
    <property type="match status" value="1"/>
</dbReference>
<comment type="cofactor">
    <cofactor evidence="1 8">
        <name>FAD</name>
        <dbReference type="ChEBI" id="CHEBI:57692"/>
    </cofactor>
</comment>
<keyword evidence="4 8" id="KW-0285">Flavoprotein</keyword>
<evidence type="ECO:0000256" key="5">
    <source>
        <dbReference type="ARBA" id="ARBA00022827"/>
    </source>
</evidence>
<evidence type="ECO:0000256" key="2">
    <source>
        <dbReference type="ARBA" id="ARBA00004777"/>
    </source>
</evidence>
<dbReference type="SUPFAM" id="SSF51730">
    <property type="entry name" value="FAD-linked oxidoreductase"/>
    <property type="match status" value="1"/>
</dbReference>
<dbReference type="PANTHER" id="PTHR45754">
    <property type="entry name" value="METHYLENETETRAHYDROFOLATE REDUCTASE"/>
    <property type="match status" value="1"/>
</dbReference>
<comment type="similarity">
    <text evidence="3 8">Belongs to the methylenetetrahydrofolate reductase family.</text>
</comment>
<dbReference type="PANTHER" id="PTHR45754:SF3">
    <property type="entry name" value="METHYLENETETRAHYDROFOLATE REDUCTASE (NADPH)"/>
    <property type="match status" value="1"/>
</dbReference>
<keyword evidence="10" id="KW-1185">Reference proteome</keyword>
<evidence type="ECO:0000256" key="4">
    <source>
        <dbReference type="ARBA" id="ARBA00022630"/>
    </source>
</evidence>
<evidence type="ECO:0000256" key="6">
    <source>
        <dbReference type="ARBA" id="ARBA00023002"/>
    </source>
</evidence>
<keyword evidence="6 8" id="KW-0560">Oxidoreductase</keyword>
<dbReference type="InterPro" id="IPR029041">
    <property type="entry name" value="FAD-linked_oxidoreductase-like"/>
</dbReference>
<dbReference type="RefSeq" id="WP_382392027.1">
    <property type="nucleotide sequence ID" value="NZ_JBHTCQ010000001.1"/>
</dbReference>
<comment type="caution">
    <text evidence="9">The sequence shown here is derived from an EMBL/GenBank/DDBJ whole genome shotgun (WGS) entry which is preliminary data.</text>
</comment>
<proteinExistence type="inferred from homology"/>
<organism evidence="9 10">
    <name type="scientific">Georgenia alba</name>
    <dbReference type="NCBI Taxonomy" id="2233858"/>
    <lineage>
        <taxon>Bacteria</taxon>
        <taxon>Bacillati</taxon>
        <taxon>Actinomycetota</taxon>
        <taxon>Actinomycetes</taxon>
        <taxon>Micrococcales</taxon>
        <taxon>Bogoriellaceae</taxon>
        <taxon>Georgenia</taxon>
    </lineage>
</organism>
<reference evidence="10" key="1">
    <citation type="journal article" date="2019" name="Int. J. Syst. Evol. Microbiol.">
        <title>The Global Catalogue of Microorganisms (GCM) 10K type strain sequencing project: providing services to taxonomists for standard genome sequencing and annotation.</title>
        <authorList>
            <consortium name="The Broad Institute Genomics Platform"/>
            <consortium name="The Broad Institute Genome Sequencing Center for Infectious Disease"/>
            <person name="Wu L."/>
            <person name="Ma J."/>
        </authorList>
    </citation>
    <scope>NUCLEOTIDE SEQUENCE [LARGE SCALE GENOMIC DNA]</scope>
    <source>
        <strain evidence="10">JCM 1490</strain>
    </source>
</reference>
<protein>
    <recommendedName>
        <fullName evidence="8">Methylenetetrahydrofolate reductase</fullName>
    </recommendedName>
</protein>
<sequence length="288" mass="31463">MSSAEKIDAAAHRPTMRSFFEGLRYEVMPFKGVDEKVLQHVPKDVKVTVTASPGKGIWRTIDFATRLAGEGYAVVPHLSSRMIKDEAELADIIAKTTEAGITEVFVVGGDAPEPAGKFTGSPQLIRALKELDHPFAEVGITGYPEGHADVPDDKLDADLREKAQVGTYIATQICFDAPTILGWARGLKTSGIDQPIWVGMPGEVNREKLVRISASIGLGASARFLKKQQGMLWRFLLPGGYSPNKIVRGLAPHVGAADHAIAGFHIFTFNEIEGTEKWRQRMLEKYPA</sequence>
<evidence type="ECO:0000313" key="9">
    <source>
        <dbReference type="EMBL" id="MFC7404538.1"/>
    </source>
</evidence>
<dbReference type="Gene3D" id="3.20.20.220">
    <property type="match status" value="1"/>
</dbReference>
<evidence type="ECO:0000256" key="7">
    <source>
        <dbReference type="ARBA" id="ARBA00048628"/>
    </source>
</evidence>